<feature type="domain" description="DNA/RNA non-specific endonuclease/pyrophosphatase/phosphodiesterase" evidence="3">
    <location>
        <begin position="54"/>
        <end position="261"/>
    </location>
</feature>
<reference evidence="4" key="2">
    <citation type="submission" date="2025-08" db="UniProtKB">
        <authorList>
            <consortium name="Ensembl"/>
        </authorList>
    </citation>
    <scope>IDENTIFICATION</scope>
</reference>
<evidence type="ECO:0000259" key="3">
    <source>
        <dbReference type="SMART" id="SM00892"/>
    </source>
</evidence>
<dbReference type="InterPro" id="IPR039015">
    <property type="entry name" value="ENDOD1"/>
</dbReference>
<dbReference type="SUPFAM" id="SSF54060">
    <property type="entry name" value="His-Me finger endonucleases"/>
    <property type="match status" value="1"/>
</dbReference>
<dbReference type="SMART" id="SM00477">
    <property type="entry name" value="NUC"/>
    <property type="match status" value="1"/>
</dbReference>
<dbReference type="SMART" id="SM00892">
    <property type="entry name" value="Endonuclease_NS"/>
    <property type="match status" value="1"/>
</dbReference>
<protein>
    <submittedName>
        <fullName evidence="4">Uncharacterized protein</fullName>
    </submittedName>
</protein>
<sequence length="272" mass="31096">MFLIIFLVLFPVLSQGEVSTFSRCAIFFFNGNPPTIFRNNNRYKQICQCLQSQPGFYYATFYDTTNRIPVYSAYLFDHGNTNRSQSWKIEPEYNYYHYVSCCLQLDGFPGRCMRGGLRGIGQNQAKNTDYANPMTVNNYDKGHLYPVRHTSTEDKMKATFTLTNAAPQDRTFNRGHWSRHEENLVNILKACPQAFVVTGVVPGAQTINNRVRVAAFYWSAYCCNNNGQLTSDGFIGPDQNGRVQNMPVQNLENILSDQNHYNLPFSVFQGNC</sequence>
<evidence type="ECO:0000256" key="1">
    <source>
        <dbReference type="SAM" id="SignalP"/>
    </source>
</evidence>
<keyword evidence="1" id="KW-0732">Signal</keyword>
<dbReference type="InterPro" id="IPR001604">
    <property type="entry name" value="Endo_G_ENPP1-like_dom"/>
</dbReference>
<reference evidence="4" key="3">
    <citation type="submission" date="2025-09" db="UniProtKB">
        <authorList>
            <consortium name="Ensembl"/>
        </authorList>
    </citation>
    <scope>IDENTIFICATION</scope>
</reference>
<evidence type="ECO:0000313" key="5">
    <source>
        <dbReference type="Proteomes" id="UP000472263"/>
    </source>
</evidence>
<dbReference type="InParanoid" id="A0A667Z5P0"/>
<feature type="signal peptide" evidence="1">
    <location>
        <begin position="1"/>
        <end position="16"/>
    </location>
</feature>
<feature type="domain" description="ENPP1-3/EXOG-like endonuclease/phosphodiesterase" evidence="2">
    <location>
        <begin position="55"/>
        <end position="257"/>
    </location>
</feature>
<dbReference type="GO" id="GO:0046872">
    <property type="term" value="F:metal ion binding"/>
    <property type="evidence" value="ECO:0007669"/>
    <property type="project" value="InterPro"/>
</dbReference>
<dbReference type="GO" id="GO:0003676">
    <property type="term" value="F:nucleic acid binding"/>
    <property type="evidence" value="ECO:0007669"/>
    <property type="project" value="InterPro"/>
</dbReference>
<dbReference type="Gene3D" id="3.40.570.10">
    <property type="entry name" value="Extracellular Endonuclease, subunit A"/>
    <property type="match status" value="1"/>
</dbReference>
<dbReference type="InterPro" id="IPR044925">
    <property type="entry name" value="His-Me_finger_sf"/>
</dbReference>
<evidence type="ECO:0000259" key="2">
    <source>
        <dbReference type="SMART" id="SM00477"/>
    </source>
</evidence>
<name>A0A667Z5P0_9TELE</name>
<dbReference type="GeneTree" id="ENSGT01030000234592"/>
<reference evidence="4" key="1">
    <citation type="submission" date="2019-06" db="EMBL/GenBank/DDBJ databases">
        <authorList>
            <consortium name="Wellcome Sanger Institute Data Sharing"/>
        </authorList>
    </citation>
    <scope>NUCLEOTIDE SEQUENCE [LARGE SCALE GENOMIC DNA]</scope>
</reference>
<keyword evidence="5" id="KW-1185">Reference proteome</keyword>
<organism evidence="4 5">
    <name type="scientific">Myripristis murdjan</name>
    <name type="common">pinecone soldierfish</name>
    <dbReference type="NCBI Taxonomy" id="586833"/>
    <lineage>
        <taxon>Eukaryota</taxon>
        <taxon>Metazoa</taxon>
        <taxon>Chordata</taxon>
        <taxon>Craniata</taxon>
        <taxon>Vertebrata</taxon>
        <taxon>Euteleostomi</taxon>
        <taxon>Actinopterygii</taxon>
        <taxon>Neopterygii</taxon>
        <taxon>Teleostei</taxon>
        <taxon>Neoteleostei</taxon>
        <taxon>Acanthomorphata</taxon>
        <taxon>Holocentriformes</taxon>
        <taxon>Holocentridae</taxon>
        <taxon>Myripristis</taxon>
    </lineage>
</organism>
<proteinExistence type="predicted"/>
<dbReference type="AlphaFoldDB" id="A0A667Z5P0"/>
<dbReference type="Pfam" id="PF01223">
    <property type="entry name" value="Endonuclease_NS"/>
    <property type="match status" value="1"/>
</dbReference>
<evidence type="ECO:0000313" key="4">
    <source>
        <dbReference type="Ensembl" id="ENSMMDP00005033933.1"/>
    </source>
</evidence>
<accession>A0A667Z5P0</accession>
<dbReference type="PANTHER" id="PTHR21472:SF30">
    <property type="entry name" value="ENDONUCLEASE DOMAIN-CONTAINING 1 PROTEIN-RELATED"/>
    <property type="match status" value="1"/>
</dbReference>
<dbReference type="Proteomes" id="UP000472263">
    <property type="component" value="Chromosome 18"/>
</dbReference>
<dbReference type="PANTHER" id="PTHR21472">
    <property type="entry name" value="ENDONUCLEASE DOMAIN-CONTAINING 1 PROTEIN ENDOD1"/>
    <property type="match status" value="1"/>
</dbReference>
<dbReference type="InterPro" id="IPR044929">
    <property type="entry name" value="DNA/RNA_non-sp_Endonuclease_sf"/>
</dbReference>
<dbReference type="Ensembl" id="ENSMMDT00005034677.1">
    <property type="protein sequence ID" value="ENSMMDP00005033933.1"/>
    <property type="gene ID" value="ENSMMDG00005015968.1"/>
</dbReference>
<dbReference type="InterPro" id="IPR020821">
    <property type="entry name" value="ENPP1-3/EXOG-like_nuc-like"/>
</dbReference>
<feature type="chain" id="PRO_5025588800" evidence="1">
    <location>
        <begin position="17"/>
        <end position="272"/>
    </location>
</feature>
<dbReference type="GO" id="GO:0016787">
    <property type="term" value="F:hydrolase activity"/>
    <property type="evidence" value="ECO:0007669"/>
    <property type="project" value="InterPro"/>
</dbReference>